<gene>
    <name evidence="1" type="ORF">PBIL07802_LOCUS5182</name>
</gene>
<evidence type="ECO:0000313" key="1">
    <source>
        <dbReference type="EMBL" id="CAE0243017.1"/>
    </source>
</evidence>
<accession>A0A7S3D0S1</accession>
<proteinExistence type="predicted"/>
<name>A0A7S3D0S1_9EUKA</name>
<dbReference type="Gene3D" id="1.10.600.10">
    <property type="entry name" value="Farnesyl Diphosphate Synthase"/>
    <property type="match status" value="1"/>
</dbReference>
<evidence type="ECO:0008006" key="2">
    <source>
        <dbReference type="Google" id="ProtNLM"/>
    </source>
</evidence>
<protein>
    <recommendedName>
        <fullName evidence="2">Phytoene synthase</fullName>
    </recommendedName>
</protein>
<dbReference type="EMBL" id="HBIB01008332">
    <property type="protein sequence ID" value="CAE0243017.1"/>
    <property type="molecule type" value="Transcribed_RNA"/>
</dbReference>
<organism evidence="1">
    <name type="scientific">Palpitomonas bilix</name>
    <dbReference type="NCBI Taxonomy" id="652834"/>
    <lineage>
        <taxon>Eukaryota</taxon>
        <taxon>Eukaryota incertae sedis</taxon>
    </lineage>
</organism>
<sequence>MLRQGVARLTSTSWASRRCFSSNDVSHCVEMVKQRDRPSYQVGLLCAEDLRAPFFILRALYLEIAYIKDSVADANLASMKMMWWKESISNTIKNPDSALQQPSLRALAELVKSKSFRGRWIERMAEARLDDVQGNRFKSQQEMVDFCETMHASPLNALADMEGVTDKETFKTLAYLGKSIGMATLLRGTPFDVQKREIHLPVYELAEKGMTQEDFFRMEKTDKLTEIVFDCANFAWGNLEEARDRMSTVPKKLRGPCLQTVAAEDYLKRLEKFSFDVFEPSLIHPRPLPVQLRILRHHLLGTY</sequence>
<reference evidence="1" key="1">
    <citation type="submission" date="2021-01" db="EMBL/GenBank/DDBJ databases">
        <authorList>
            <person name="Corre E."/>
            <person name="Pelletier E."/>
            <person name="Niang G."/>
            <person name="Scheremetjew M."/>
            <person name="Finn R."/>
            <person name="Kale V."/>
            <person name="Holt S."/>
            <person name="Cochrane G."/>
            <person name="Meng A."/>
            <person name="Brown T."/>
            <person name="Cohen L."/>
        </authorList>
    </citation>
    <scope>NUCLEOTIDE SEQUENCE</scope>
    <source>
        <strain evidence="1">NIES-2562</strain>
    </source>
</reference>
<dbReference type="Pfam" id="PF00494">
    <property type="entry name" value="SQS_PSY"/>
    <property type="match status" value="1"/>
</dbReference>
<dbReference type="SUPFAM" id="SSF48576">
    <property type="entry name" value="Terpenoid synthases"/>
    <property type="match status" value="1"/>
</dbReference>
<dbReference type="InterPro" id="IPR008949">
    <property type="entry name" value="Isoprenoid_synthase_dom_sf"/>
</dbReference>
<dbReference type="AlphaFoldDB" id="A0A7S3D0S1"/>
<dbReference type="InterPro" id="IPR002060">
    <property type="entry name" value="Squ/phyt_synthse"/>
</dbReference>